<dbReference type="OrthoDB" id="1911293at2759"/>
<evidence type="ECO:0000256" key="2">
    <source>
        <dbReference type="ARBA" id="ARBA00038006"/>
    </source>
</evidence>
<dbReference type="Proteomes" id="UP000195402">
    <property type="component" value="Unassembled WGS sequence"/>
</dbReference>
<accession>A0A200Q8I5</accession>
<gene>
    <name evidence="6" type="ORF">BVC80_8727g7</name>
</gene>
<comment type="similarity">
    <text evidence="2">Belongs to the NET family.</text>
</comment>
<dbReference type="InParanoid" id="A0A200Q8I5"/>
<dbReference type="PANTHER" id="PTHR32258:SF26">
    <property type="entry name" value="KINASE INTERACTING (KIP1-LIKE) FAMILY PROTEIN"/>
    <property type="match status" value="1"/>
</dbReference>
<feature type="compositionally biased region" description="Low complexity" evidence="4">
    <location>
        <begin position="182"/>
        <end position="192"/>
    </location>
</feature>
<dbReference type="Pfam" id="PF07765">
    <property type="entry name" value="KIP1"/>
    <property type="match status" value="1"/>
</dbReference>
<dbReference type="FunCoup" id="A0A200Q8I5">
    <property type="interactions" value="164"/>
</dbReference>
<dbReference type="InterPro" id="IPR051861">
    <property type="entry name" value="NET_actin-binding_domain"/>
</dbReference>
<name>A0A200Q8I5_MACCD</name>
<feature type="region of interest" description="Disordered" evidence="4">
    <location>
        <begin position="167"/>
        <end position="192"/>
    </location>
</feature>
<proteinExistence type="inferred from homology"/>
<evidence type="ECO:0000256" key="3">
    <source>
        <dbReference type="SAM" id="Coils"/>
    </source>
</evidence>
<dbReference type="InterPro" id="IPR011684">
    <property type="entry name" value="NAB"/>
</dbReference>
<dbReference type="PROSITE" id="PS51774">
    <property type="entry name" value="NAB"/>
    <property type="match status" value="1"/>
</dbReference>
<dbReference type="EMBL" id="MVGT01002718">
    <property type="protein sequence ID" value="OVA06793.1"/>
    <property type="molecule type" value="Genomic_DNA"/>
</dbReference>
<feature type="coiled-coil region" evidence="3">
    <location>
        <begin position="301"/>
        <end position="364"/>
    </location>
</feature>
<evidence type="ECO:0000256" key="1">
    <source>
        <dbReference type="ARBA" id="ARBA00023054"/>
    </source>
</evidence>
<sequence>MVGEGGGKRNDLTLWVLQPCSSLDKWEQNRDRKSDRDREREMKMTATGCVVDGGGSGGGSVQSSCRSFTGSVSKPSWLQNILSDLDEKMKTLALTLTEEEDFDSFANRAENYYRKRPQLLNLLQDLYNDYLSLADRYVQILSKHPHQNPSPISTVHSDIEDDVIESDAESSLSYQNPPPPTNQIQNQNPSSQSTDNLIAELVIKTIDYEILVHETGLLDRQCSESSRKMELQKSLVEVLESERLILLNENARLGYKMTNLIEENKGLVSESVFMKRKATELARCVLKMREDHRVCMLSRKIEDLQGQIYGLEKRNKEYYEKLVRREEEVKEKKREMALEVCFEVEKLKIENQRLKEEANMKMMKKKGKEGWWGRVKKVDMFCLCVPTNPRFTSC</sequence>
<reference evidence="6 7" key="1">
    <citation type="journal article" date="2017" name="Mol. Plant">
        <title>The Genome of Medicinal Plant Macleaya cordata Provides New Insights into Benzylisoquinoline Alkaloids Metabolism.</title>
        <authorList>
            <person name="Liu X."/>
            <person name="Liu Y."/>
            <person name="Huang P."/>
            <person name="Ma Y."/>
            <person name="Qing Z."/>
            <person name="Tang Q."/>
            <person name="Cao H."/>
            <person name="Cheng P."/>
            <person name="Zheng Y."/>
            <person name="Yuan Z."/>
            <person name="Zhou Y."/>
            <person name="Liu J."/>
            <person name="Tang Z."/>
            <person name="Zhuo Y."/>
            <person name="Zhang Y."/>
            <person name="Yu L."/>
            <person name="Huang J."/>
            <person name="Yang P."/>
            <person name="Peng Q."/>
            <person name="Zhang J."/>
            <person name="Jiang W."/>
            <person name="Zhang Z."/>
            <person name="Lin K."/>
            <person name="Ro D.K."/>
            <person name="Chen X."/>
            <person name="Xiong X."/>
            <person name="Shang Y."/>
            <person name="Huang S."/>
            <person name="Zeng J."/>
        </authorList>
    </citation>
    <scope>NUCLEOTIDE SEQUENCE [LARGE SCALE GENOMIC DNA]</scope>
    <source>
        <strain evidence="7">cv. BLH2017</strain>
        <tissue evidence="6">Root</tissue>
    </source>
</reference>
<keyword evidence="1 3" id="KW-0175">Coiled coil</keyword>
<dbReference type="GO" id="GO:0003779">
    <property type="term" value="F:actin binding"/>
    <property type="evidence" value="ECO:0007669"/>
    <property type="project" value="InterPro"/>
</dbReference>
<feature type="domain" description="NAB" evidence="5">
    <location>
        <begin position="62"/>
        <end position="144"/>
    </location>
</feature>
<evidence type="ECO:0000313" key="7">
    <source>
        <dbReference type="Proteomes" id="UP000195402"/>
    </source>
</evidence>
<dbReference type="OMA" id="DDHRACM"/>
<organism evidence="6 7">
    <name type="scientific">Macleaya cordata</name>
    <name type="common">Five-seeded plume-poppy</name>
    <name type="synonym">Bocconia cordata</name>
    <dbReference type="NCBI Taxonomy" id="56857"/>
    <lineage>
        <taxon>Eukaryota</taxon>
        <taxon>Viridiplantae</taxon>
        <taxon>Streptophyta</taxon>
        <taxon>Embryophyta</taxon>
        <taxon>Tracheophyta</taxon>
        <taxon>Spermatophyta</taxon>
        <taxon>Magnoliopsida</taxon>
        <taxon>Ranunculales</taxon>
        <taxon>Papaveraceae</taxon>
        <taxon>Papaveroideae</taxon>
        <taxon>Macleaya</taxon>
    </lineage>
</organism>
<evidence type="ECO:0000256" key="4">
    <source>
        <dbReference type="SAM" id="MobiDB-lite"/>
    </source>
</evidence>
<comment type="caution">
    <text evidence="6">The sequence shown here is derived from an EMBL/GenBank/DDBJ whole genome shotgun (WGS) entry which is preliminary data.</text>
</comment>
<evidence type="ECO:0000259" key="5">
    <source>
        <dbReference type="PROSITE" id="PS51774"/>
    </source>
</evidence>
<dbReference type="PANTHER" id="PTHR32258">
    <property type="entry name" value="PROTEIN NETWORKED 4A"/>
    <property type="match status" value="1"/>
</dbReference>
<protein>
    <submittedName>
        <fullName evidence="6">KIP1-like</fullName>
    </submittedName>
</protein>
<keyword evidence="7" id="KW-1185">Reference proteome</keyword>
<dbReference type="STRING" id="56857.A0A200Q8I5"/>
<evidence type="ECO:0000313" key="6">
    <source>
        <dbReference type="EMBL" id="OVA06793.1"/>
    </source>
</evidence>
<dbReference type="AlphaFoldDB" id="A0A200Q8I5"/>